<keyword evidence="3" id="KW-1185">Reference proteome</keyword>
<dbReference type="EMBL" id="BSXT01000635">
    <property type="protein sequence ID" value="GMF31501.1"/>
    <property type="molecule type" value="Genomic_DNA"/>
</dbReference>
<proteinExistence type="predicted"/>
<dbReference type="AlphaFoldDB" id="A0A9W6WXB6"/>
<feature type="region of interest" description="Disordered" evidence="1">
    <location>
        <begin position="331"/>
        <end position="415"/>
    </location>
</feature>
<gene>
    <name evidence="2" type="ORF">Pfra01_000725000</name>
</gene>
<evidence type="ECO:0000256" key="1">
    <source>
        <dbReference type="SAM" id="MobiDB-lite"/>
    </source>
</evidence>
<organism evidence="2 3">
    <name type="scientific">Phytophthora fragariaefolia</name>
    <dbReference type="NCBI Taxonomy" id="1490495"/>
    <lineage>
        <taxon>Eukaryota</taxon>
        <taxon>Sar</taxon>
        <taxon>Stramenopiles</taxon>
        <taxon>Oomycota</taxon>
        <taxon>Peronosporomycetes</taxon>
        <taxon>Peronosporales</taxon>
        <taxon>Peronosporaceae</taxon>
        <taxon>Phytophthora</taxon>
    </lineage>
</organism>
<name>A0A9W6WXB6_9STRA</name>
<evidence type="ECO:0000313" key="3">
    <source>
        <dbReference type="Proteomes" id="UP001165121"/>
    </source>
</evidence>
<accession>A0A9W6WXB6</accession>
<evidence type="ECO:0000313" key="2">
    <source>
        <dbReference type="EMBL" id="GMF31501.1"/>
    </source>
</evidence>
<feature type="compositionally biased region" description="Basic and acidic residues" evidence="1">
    <location>
        <begin position="343"/>
        <end position="369"/>
    </location>
</feature>
<dbReference type="Proteomes" id="UP001165121">
    <property type="component" value="Unassembled WGS sequence"/>
</dbReference>
<comment type="caution">
    <text evidence="2">The sequence shown here is derived from an EMBL/GenBank/DDBJ whole genome shotgun (WGS) entry which is preliminary data.</text>
</comment>
<reference evidence="2" key="1">
    <citation type="submission" date="2023-04" db="EMBL/GenBank/DDBJ databases">
        <title>Phytophthora fragariaefolia NBRC 109709.</title>
        <authorList>
            <person name="Ichikawa N."/>
            <person name="Sato H."/>
            <person name="Tonouchi N."/>
        </authorList>
    </citation>
    <scope>NUCLEOTIDE SEQUENCE</scope>
    <source>
        <strain evidence="2">NBRC 109709</strain>
    </source>
</reference>
<sequence>MIASDRSTQLAPTTQTLVPRSSVHSPLRPVPNRMHTLNDTVQAHPGNVLPKAKTHASPDNATQDCIDPDNATQPPRTRRPDNRAQTKKRRIKNKTVPLRKTTRSRFKFVRDSILRYVTQLRGKYPTRLAIADPTGLCEDEFADFREGATPQWCRDQGCYSGRRSKNQARTWRGCVVDWKVIDGNPTGLKPEKAGDQNPPISKAAAKLVSEVTRPIQEPDWENITHVWMGVHPLFGILREAGFVMGAFEMKKVFDWELASGKALIRAVMGPLTELVRKVKREALPPRDNRKAAHPPPLLSPYQSSVGLDFTIESPKRMSMSARLLRIMQLTAAPEQKGTPSVSRGERDPQNTGRRDYPADAVDDNAHYERASPFWASNNCQDDTTSDDSAKAGRSAKRATRTTTLKTCSILQPGRR</sequence>
<protein>
    <submittedName>
        <fullName evidence="2">Unnamed protein product</fullName>
    </submittedName>
</protein>
<feature type="compositionally biased region" description="Polar residues" evidence="1">
    <location>
        <begin position="1"/>
        <end position="24"/>
    </location>
</feature>
<dbReference type="OrthoDB" id="138598at2759"/>
<feature type="region of interest" description="Disordered" evidence="1">
    <location>
        <begin position="1"/>
        <end position="93"/>
    </location>
</feature>